<dbReference type="SMART" id="SM00100">
    <property type="entry name" value="cNMP"/>
    <property type="match status" value="1"/>
</dbReference>
<dbReference type="InterPro" id="IPR050397">
    <property type="entry name" value="Env_Response_Regulators"/>
</dbReference>
<dbReference type="Gene3D" id="1.10.10.10">
    <property type="entry name" value="Winged helix-like DNA-binding domain superfamily/Winged helix DNA-binding domain"/>
    <property type="match status" value="1"/>
</dbReference>
<evidence type="ECO:0000256" key="4">
    <source>
        <dbReference type="SAM" id="Coils"/>
    </source>
</evidence>
<evidence type="ECO:0000256" key="3">
    <source>
        <dbReference type="ARBA" id="ARBA00023163"/>
    </source>
</evidence>
<dbReference type="RefSeq" id="WP_089612152.1">
    <property type="nucleotide sequence ID" value="NZ_CP022121.1"/>
</dbReference>
<protein>
    <submittedName>
        <fullName evidence="7">Crp/Fnr family transcriptional regulator</fullName>
    </submittedName>
</protein>
<name>A0ABT1Y553_9FIRM</name>
<dbReference type="CDD" id="cd00038">
    <property type="entry name" value="CAP_ED"/>
    <property type="match status" value="1"/>
</dbReference>
<keyword evidence="8" id="KW-1185">Reference proteome</keyword>
<dbReference type="InterPro" id="IPR000595">
    <property type="entry name" value="cNMP-bd_dom"/>
</dbReference>
<proteinExistence type="predicted"/>
<comment type="caution">
    <text evidence="7">The sequence shown here is derived from an EMBL/GenBank/DDBJ whole genome shotgun (WGS) entry which is preliminary data.</text>
</comment>
<evidence type="ECO:0000256" key="2">
    <source>
        <dbReference type="ARBA" id="ARBA00023125"/>
    </source>
</evidence>
<dbReference type="InterPro" id="IPR018490">
    <property type="entry name" value="cNMP-bd_dom_sf"/>
</dbReference>
<dbReference type="EMBL" id="JANPWE010000005">
    <property type="protein sequence ID" value="MCR6546002.1"/>
    <property type="molecule type" value="Genomic_DNA"/>
</dbReference>
<dbReference type="Proteomes" id="UP001524944">
    <property type="component" value="Unassembled WGS sequence"/>
</dbReference>
<dbReference type="InterPro" id="IPR036390">
    <property type="entry name" value="WH_DNA-bd_sf"/>
</dbReference>
<keyword evidence="3" id="KW-0804">Transcription</keyword>
<evidence type="ECO:0000259" key="6">
    <source>
        <dbReference type="PROSITE" id="PS51063"/>
    </source>
</evidence>
<dbReference type="SUPFAM" id="SSF51206">
    <property type="entry name" value="cAMP-binding domain-like"/>
    <property type="match status" value="1"/>
</dbReference>
<dbReference type="InterPro" id="IPR014710">
    <property type="entry name" value="RmlC-like_jellyroll"/>
</dbReference>
<dbReference type="InterPro" id="IPR012318">
    <property type="entry name" value="HTH_CRP"/>
</dbReference>
<organism evidence="7 8">
    <name type="scientific">Dehalobacterium formicoaceticum</name>
    <dbReference type="NCBI Taxonomy" id="51515"/>
    <lineage>
        <taxon>Bacteria</taxon>
        <taxon>Bacillati</taxon>
        <taxon>Bacillota</taxon>
        <taxon>Clostridia</taxon>
        <taxon>Eubacteriales</taxon>
        <taxon>Peptococcaceae</taxon>
        <taxon>Dehalobacterium</taxon>
    </lineage>
</organism>
<dbReference type="PANTHER" id="PTHR24567:SF28">
    <property type="entry name" value="LISTERIOLYSIN REGULATORY PROTEIN"/>
    <property type="match status" value="1"/>
</dbReference>
<accession>A0ABT1Y553</accession>
<dbReference type="SMART" id="SM00419">
    <property type="entry name" value="HTH_CRP"/>
    <property type="match status" value="1"/>
</dbReference>
<evidence type="ECO:0000256" key="1">
    <source>
        <dbReference type="ARBA" id="ARBA00023015"/>
    </source>
</evidence>
<evidence type="ECO:0000313" key="7">
    <source>
        <dbReference type="EMBL" id="MCR6546002.1"/>
    </source>
</evidence>
<dbReference type="PANTHER" id="PTHR24567">
    <property type="entry name" value="CRP FAMILY TRANSCRIPTIONAL REGULATORY PROTEIN"/>
    <property type="match status" value="1"/>
</dbReference>
<sequence length="234" mass="26057">MDCNCNDNCNCHTGEQITCIEIVPIFSSLTREEMLEVAAITTQQTFQKHEMIYLAGDEGGKLYVLHTGRVKISRLNANGKEQVIRVVNPGDFLGELSLFSPLSMTDNAEALEKSTMCTIEGIKLKEIMGKYPSIAFKVMEELSVRLEKAENLIENINLNTVEQRLAQALTNLSDEKNEVLLSMTKGDFASQMGMSQETLSRKLTAFQEEGLIQLKGHRKIIIINKEGLAAIISN</sequence>
<feature type="coiled-coil region" evidence="4">
    <location>
        <begin position="139"/>
        <end position="178"/>
    </location>
</feature>
<keyword evidence="2" id="KW-0238">DNA-binding</keyword>
<dbReference type="SUPFAM" id="SSF46785">
    <property type="entry name" value="Winged helix' DNA-binding domain"/>
    <property type="match status" value="1"/>
</dbReference>
<dbReference type="InterPro" id="IPR036388">
    <property type="entry name" value="WH-like_DNA-bd_sf"/>
</dbReference>
<keyword evidence="1" id="KW-0805">Transcription regulation</keyword>
<dbReference type="Pfam" id="PF13545">
    <property type="entry name" value="HTH_Crp_2"/>
    <property type="match status" value="1"/>
</dbReference>
<dbReference type="PROSITE" id="PS51063">
    <property type="entry name" value="HTH_CRP_2"/>
    <property type="match status" value="1"/>
</dbReference>
<dbReference type="Pfam" id="PF00027">
    <property type="entry name" value="cNMP_binding"/>
    <property type="match status" value="1"/>
</dbReference>
<dbReference type="PRINTS" id="PR00034">
    <property type="entry name" value="HTHCRP"/>
</dbReference>
<feature type="domain" description="Cyclic nucleotide-binding" evidence="5">
    <location>
        <begin position="25"/>
        <end position="145"/>
    </location>
</feature>
<evidence type="ECO:0000313" key="8">
    <source>
        <dbReference type="Proteomes" id="UP001524944"/>
    </source>
</evidence>
<gene>
    <name evidence="7" type="ORF">NVS47_10840</name>
</gene>
<feature type="domain" description="HTH crp-type" evidence="6">
    <location>
        <begin position="159"/>
        <end position="226"/>
    </location>
</feature>
<reference evidence="7 8" key="1">
    <citation type="submission" date="2022-08" db="EMBL/GenBank/DDBJ databases">
        <title>Proteogenomics of the novel Dehalobacterium formicoaceticum strain EZ94 highlights a key role of methyltransferases during anaerobic dichloromethane degradation.</title>
        <authorList>
            <person name="Wasmund K."/>
        </authorList>
    </citation>
    <scope>NUCLEOTIDE SEQUENCE [LARGE SCALE GENOMIC DNA]</scope>
    <source>
        <strain evidence="7 8">EZ94</strain>
    </source>
</reference>
<keyword evidence="4" id="KW-0175">Coiled coil</keyword>
<dbReference type="PROSITE" id="PS50042">
    <property type="entry name" value="CNMP_BINDING_3"/>
    <property type="match status" value="1"/>
</dbReference>
<dbReference type="Gene3D" id="2.60.120.10">
    <property type="entry name" value="Jelly Rolls"/>
    <property type="match status" value="1"/>
</dbReference>
<evidence type="ECO:0000259" key="5">
    <source>
        <dbReference type="PROSITE" id="PS50042"/>
    </source>
</evidence>